<dbReference type="PANTHER" id="PTHR30595">
    <property type="entry name" value="GLPR-RELATED TRANSCRIPTIONAL REPRESSOR"/>
    <property type="match status" value="1"/>
</dbReference>
<evidence type="ECO:0000313" key="2">
    <source>
        <dbReference type="Proteomes" id="UP000189670"/>
    </source>
</evidence>
<protein>
    <submittedName>
        <fullName evidence="1">ATP-dependent DNA helicase RecG</fullName>
    </submittedName>
</protein>
<dbReference type="AlphaFoldDB" id="A0A1V1PI93"/>
<dbReference type="Pfam" id="PF13749">
    <property type="entry name" value="HATPase_c_4"/>
    <property type="match status" value="1"/>
</dbReference>
<keyword evidence="1" id="KW-0547">Nucleotide-binding</keyword>
<dbReference type="InterPro" id="IPR038475">
    <property type="entry name" value="RecG_C_sf"/>
</dbReference>
<reference evidence="2" key="1">
    <citation type="submission" date="2012-11" db="EMBL/GenBank/DDBJ databases">
        <authorList>
            <person name="Lucero-Rivera Y.E."/>
            <person name="Tovar-Ramirez D."/>
        </authorList>
    </citation>
    <scope>NUCLEOTIDE SEQUENCE [LARGE SCALE GENOMIC DNA]</scope>
    <source>
        <strain evidence="2">Araruama</strain>
    </source>
</reference>
<gene>
    <name evidence="1" type="ORF">OMM_00103</name>
</gene>
<dbReference type="GO" id="GO:0004386">
    <property type="term" value="F:helicase activity"/>
    <property type="evidence" value="ECO:0007669"/>
    <property type="project" value="UniProtKB-KW"/>
</dbReference>
<proteinExistence type="predicted"/>
<dbReference type="Gene3D" id="3.30.565.60">
    <property type="match status" value="1"/>
</dbReference>
<comment type="caution">
    <text evidence="1">The sequence shown here is derived from an EMBL/GenBank/DDBJ whole genome shotgun (WGS) entry which is preliminary data.</text>
</comment>
<accession>A0A1V1PI93</accession>
<evidence type="ECO:0000313" key="1">
    <source>
        <dbReference type="EMBL" id="ETR74597.1"/>
    </source>
</evidence>
<dbReference type="EMBL" id="ATBP01000003">
    <property type="protein sequence ID" value="ETR74597.1"/>
    <property type="molecule type" value="Genomic_DNA"/>
</dbReference>
<keyword evidence="1" id="KW-0378">Hydrolase</keyword>
<dbReference type="Proteomes" id="UP000189670">
    <property type="component" value="Unassembled WGS sequence"/>
</dbReference>
<keyword evidence="1" id="KW-0347">Helicase</keyword>
<keyword evidence="1" id="KW-0067">ATP-binding</keyword>
<name>A0A1V1PI93_9BACT</name>
<dbReference type="PANTHER" id="PTHR30595:SF6">
    <property type="entry name" value="SCHLAFEN ALBA-2 DOMAIN-CONTAINING PROTEIN"/>
    <property type="match status" value="1"/>
</dbReference>
<organism evidence="1 2">
    <name type="scientific">Candidatus Magnetoglobus multicellularis str. Araruama</name>
    <dbReference type="NCBI Taxonomy" id="890399"/>
    <lineage>
        <taxon>Bacteria</taxon>
        <taxon>Pseudomonadati</taxon>
        <taxon>Thermodesulfobacteriota</taxon>
        <taxon>Desulfobacteria</taxon>
        <taxon>Desulfobacterales</taxon>
        <taxon>Desulfobacteraceae</taxon>
        <taxon>Candidatus Magnetoglobus</taxon>
    </lineage>
</organism>
<sequence length="340" mass="39306">MTGEKLLNLKLIRLEHRKQYPTNGLLILSGQLDHVRIKCSRFKGETIDVFIDKKEFDGSLFNQLRETERFIQNHIHLRGEINGLQRTDTYEIPMPAIREALLNAIVHRDYTNTGRDIKVSIFDHLIRIVSPGGFPSTLTQNDILNGRSEIRNKVIARVFKYLNYIEQWGTGIQRIQASCTFHGLKKPDIQESGDSVEVLLYRENSSHITNRKVSEKYRNGFLTLSENPKSEIIKHEKDTIGKVSEKYRNDNSTVSEKYRNDNSTVSEAYRNNNSTVSESESALIDWFQNNKSIVSKQVEKLLNVKQARARQILKKNGSKATDCSSWKWKKYVLRSCLKQT</sequence>